<evidence type="ECO:0000313" key="3">
    <source>
        <dbReference type="EMBL" id="TCO49031.1"/>
    </source>
</evidence>
<gene>
    <name evidence="3" type="ORF">EV646_1038</name>
</gene>
<dbReference type="Gene3D" id="3.40.710.10">
    <property type="entry name" value="DD-peptidase/beta-lactamase superfamily"/>
    <property type="match status" value="1"/>
</dbReference>
<protein>
    <submittedName>
        <fullName evidence="3">CubicO group peptidase (Beta-lactamase class C family)</fullName>
    </submittedName>
</protein>
<keyword evidence="4" id="KW-1185">Reference proteome</keyword>
<dbReference type="PANTHER" id="PTHR46825:SF7">
    <property type="entry name" value="D-ALANYL-D-ALANINE CARBOXYPEPTIDASE"/>
    <property type="match status" value="1"/>
</dbReference>
<dbReference type="Pfam" id="PF00144">
    <property type="entry name" value="Beta-lactamase"/>
    <property type="match status" value="1"/>
</dbReference>
<dbReference type="InterPro" id="IPR050491">
    <property type="entry name" value="AmpC-like"/>
</dbReference>
<dbReference type="AlphaFoldDB" id="A0A4R2ITV6"/>
<organism evidence="3 4">
    <name type="scientific">Kribbella antiqua</name>
    <dbReference type="NCBI Taxonomy" id="2512217"/>
    <lineage>
        <taxon>Bacteria</taxon>
        <taxon>Bacillati</taxon>
        <taxon>Actinomycetota</taxon>
        <taxon>Actinomycetes</taxon>
        <taxon>Propionibacteriales</taxon>
        <taxon>Kribbellaceae</taxon>
        <taxon>Kribbella</taxon>
    </lineage>
</organism>
<dbReference type="OrthoDB" id="3863176at2"/>
<evidence type="ECO:0000256" key="1">
    <source>
        <dbReference type="SAM" id="MobiDB-lite"/>
    </source>
</evidence>
<name>A0A4R2ITV6_9ACTN</name>
<comment type="caution">
    <text evidence="3">The sequence shown here is derived from an EMBL/GenBank/DDBJ whole genome shotgun (WGS) entry which is preliminary data.</text>
</comment>
<sequence>MALMVLVAGCTAAGKGVAPPSTPGATEPPGVASRFPEPGTGPLLPNRQAALQAVLDRAVRDHAFYAGIGAPGVTAAVLTDQGSWMGAAGKGGDGRALVPEAMMGIASISKTFTAAEVLHLAAAGRVDLHAPMSRYVQHRLTGNGATVRQALGMQSGIRYHEPDTRAMLAAVMADPGRHWTPQDALVYQRATPLAPGGGPAYSDANYWLLGLLVEKVTGRSLAEALRADLLDPAGLDRVAVQDAERPTPPLGAPPGRLRLRPDGYVPCRALATVGGAAGGMAADASTLARWGYQLYGARLLPAETVHAMMTQDTPGTVFPGMGYGLGTMLFYTVGTETTVGHTGRSPAYSTMLAVIPFRHLAAAILIPDPDRDTAAIMQNLFAALR</sequence>
<proteinExistence type="predicted"/>
<dbReference type="SUPFAM" id="SSF56601">
    <property type="entry name" value="beta-lactamase/transpeptidase-like"/>
    <property type="match status" value="1"/>
</dbReference>
<feature type="domain" description="Beta-lactamase-related" evidence="2">
    <location>
        <begin position="68"/>
        <end position="371"/>
    </location>
</feature>
<dbReference type="InterPro" id="IPR012338">
    <property type="entry name" value="Beta-lactam/transpept-like"/>
</dbReference>
<dbReference type="EMBL" id="SLWR01000003">
    <property type="protein sequence ID" value="TCO49031.1"/>
    <property type="molecule type" value="Genomic_DNA"/>
</dbReference>
<dbReference type="PANTHER" id="PTHR46825">
    <property type="entry name" value="D-ALANYL-D-ALANINE-CARBOXYPEPTIDASE/ENDOPEPTIDASE AMPH"/>
    <property type="match status" value="1"/>
</dbReference>
<reference evidence="3 4" key="1">
    <citation type="journal article" date="2015" name="Stand. Genomic Sci.">
        <title>Genomic Encyclopedia of Bacterial and Archaeal Type Strains, Phase III: the genomes of soil and plant-associated and newly described type strains.</title>
        <authorList>
            <person name="Whitman W.B."/>
            <person name="Woyke T."/>
            <person name="Klenk H.P."/>
            <person name="Zhou Y."/>
            <person name="Lilburn T.G."/>
            <person name="Beck B.J."/>
            <person name="De Vos P."/>
            <person name="Vandamme P."/>
            <person name="Eisen J.A."/>
            <person name="Garrity G."/>
            <person name="Hugenholtz P."/>
            <person name="Kyrpides N.C."/>
        </authorList>
    </citation>
    <scope>NUCLEOTIDE SEQUENCE [LARGE SCALE GENOMIC DNA]</scope>
    <source>
        <strain evidence="3 4">VKM Ac-2541</strain>
    </source>
</reference>
<dbReference type="Proteomes" id="UP000295573">
    <property type="component" value="Unassembled WGS sequence"/>
</dbReference>
<dbReference type="InterPro" id="IPR001466">
    <property type="entry name" value="Beta-lactam-related"/>
</dbReference>
<evidence type="ECO:0000313" key="4">
    <source>
        <dbReference type="Proteomes" id="UP000295573"/>
    </source>
</evidence>
<feature type="region of interest" description="Disordered" evidence="1">
    <location>
        <begin position="15"/>
        <end position="42"/>
    </location>
</feature>
<accession>A0A4R2ITV6</accession>
<evidence type="ECO:0000259" key="2">
    <source>
        <dbReference type="Pfam" id="PF00144"/>
    </source>
</evidence>